<dbReference type="PANTHER" id="PTHR21580:SF60">
    <property type="entry name" value="SPERM-TAIL PG-RICH REPEAT-CONTAINING PROTEIN 2"/>
    <property type="match status" value="1"/>
</dbReference>
<feature type="region of interest" description="Disordered" evidence="1">
    <location>
        <begin position="319"/>
        <end position="390"/>
    </location>
</feature>
<dbReference type="PANTHER" id="PTHR21580">
    <property type="entry name" value="SHIPPO-1-RELATED"/>
    <property type="match status" value="1"/>
</dbReference>
<reference evidence="2" key="2">
    <citation type="journal article" date="2007" name="Science">
        <title>Draft genome sequence of the sexually transmitted pathogen Trichomonas vaginalis.</title>
        <authorList>
            <person name="Carlton J.M."/>
            <person name="Hirt R.P."/>
            <person name="Silva J.C."/>
            <person name="Delcher A.L."/>
            <person name="Schatz M."/>
            <person name="Zhao Q."/>
            <person name="Wortman J.R."/>
            <person name="Bidwell S.L."/>
            <person name="Alsmark U.C.M."/>
            <person name="Besteiro S."/>
            <person name="Sicheritz-Ponten T."/>
            <person name="Noel C.J."/>
            <person name="Dacks J.B."/>
            <person name="Foster P.G."/>
            <person name="Simillion C."/>
            <person name="Van de Peer Y."/>
            <person name="Miranda-Saavedra D."/>
            <person name="Barton G.J."/>
            <person name="Westrop G.D."/>
            <person name="Mueller S."/>
            <person name="Dessi D."/>
            <person name="Fiori P.L."/>
            <person name="Ren Q."/>
            <person name="Paulsen I."/>
            <person name="Zhang H."/>
            <person name="Bastida-Corcuera F.D."/>
            <person name="Simoes-Barbosa A."/>
            <person name="Brown M.T."/>
            <person name="Hayes R.D."/>
            <person name="Mukherjee M."/>
            <person name="Okumura C.Y."/>
            <person name="Schneider R."/>
            <person name="Smith A.J."/>
            <person name="Vanacova S."/>
            <person name="Villalvazo M."/>
            <person name="Haas B.J."/>
            <person name="Pertea M."/>
            <person name="Feldblyum T.V."/>
            <person name="Utterback T.R."/>
            <person name="Shu C.L."/>
            <person name="Osoegawa K."/>
            <person name="de Jong P.J."/>
            <person name="Hrdy I."/>
            <person name="Horvathova L."/>
            <person name="Zubacova Z."/>
            <person name="Dolezal P."/>
            <person name="Malik S.B."/>
            <person name="Logsdon J.M. Jr."/>
            <person name="Henze K."/>
            <person name="Gupta A."/>
            <person name="Wang C.C."/>
            <person name="Dunne R.L."/>
            <person name="Upcroft J.A."/>
            <person name="Upcroft P."/>
            <person name="White O."/>
            <person name="Salzberg S.L."/>
            <person name="Tang P."/>
            <person name="Chiu C.-H."/>
            <person name="Lee Y.-S."/>
            <person name="Embley T.M."/>
            <person name="Coombs G.H."/>
            <person name="Mottram J.C."/>
            <person name="Tachezy J."/>
            <person name="Fraser-Liggett C.M."/>
            <person name="Johnson P.J."/>
        </authorList>
    </citation>
    <scope>NUCLEOTIDE SEQUENCE [LARGE SCALE GENOMIC DNA]</scope>
    <source>
        <strain evidence="2">G3</strain>
    </source>
</reference>
<dbReference type="VEuPathDB" id="TrichDB:TVAG_094420"/>
<dbReference type="AlphaFoldDB" id="A2DBR4"/>
<accession>A2DBR4</accession>
<name>A2DBR4_TRIV3</name>
<evidence type="ECO:0000313" key="2">
    <source>
        <dbReference type="EMBL" id="EAY22267.1"/>
    </source>
</evidence>
<reference evidence="2" key="1">
    <citation type="submission" date="2006-10" db="EMBL/GenBank/DDBJ databases">
        <authorList>
            <person name="Amadeo P."/>
            <person name="Zhao Q."/>
            <person name="Wortman J."/>
            <person name="Fraser-Liggett C."/>
            <person name="Carlton J."/>
        </authorList>
    </citation>
    <scope>NUCLEOTIDE SEQUENCE</scope>
    <source>
        <strain evidence="2">G3</strain>
    </source>
</reference>
<gene>
    <name evidence="2" type="ORF">TVAG_094420</name>
</gene>
<dbReference type="RefSeq" id="XP_001583253.1">
    <property type="nucleotide sequence ID" value="XM_001583203.1"/>
</dbReference>
<feature type="compositionally biased region" description="Polar residues" evidence="1">
    <location>
        <begin position="345"/>
        <end position="360"/>
    </location>
</feature>
<evidence type="ECO:0000313" key="3">
    <source>
        <dbReference type="Proteomes" id="UP000001542"/>
    </source>
</evidence>
<dbReference type="Pfam" id="PF07004">
    <property type="entry name" value="SHIPPO-rpt"/>
    <property type="match status" value="6"/>
</dbReference>
<keyword evidence="3" id="KW-1185">Reference proteome</keyword>
<dbReference type="InParanoid" id="A2DBR4"/>
<evidence type="ECO:0000256" key="1">
    <source>
        <dbReference type="SAM" id="MobiDB-lite"/>
    </source>
</evidence>
<evidence type="ECO:0008006" key="4">
    <source>
        <dbReference type="Google" id="ProtNLM"/>
    </source>
</evidence>
<organism evidence="2 3">
    <name type="scientific">Trichomonas vaginalis (strain ATCC PRA-98 / G3)</name>
    <dbReference type="NCBI Taxonomy" id="412133"/>
    <lineage>
        <taxon>Eukaryota</taxon>
        <taxon>Metamonada</taxon>
        <taxon>Parabasalia</taxon>
        <taxon>Trichomonadida</taxon>
        <taxon>Trichomonadidae</taxon>
        <taxon>Trichomonas</taxon>
    </lineage>
</organism>
<dbReference type="STRING" id="5722.A2DBR4"/>
<dbReference type="OrthoDB" id="406368at2759"/>
<dbReference type="InterPro" id="IPR051291">
    <property type="entry name" value="CIMAP"/>
</dbReference>
<feature type="region of interest" description="Disordered" evidence="1">
    <location>
        <begin position="417"/>
        <end position="450"/>
    </location>
</feature>
<dbReference type="VEuPathDB" id="TrichDB:TVAGG3_0380840"/>
<dbReference type="KEGG" id="tva:5467821"/>
<proteinExistence type="predicted"/>
<dbReference type="EMBL" id="DS113185">
    <property type="protein sequence ID" value="EAY22267.1"/>
    <property type="molecule type" value="Genomic_DNA"/>
</dbReference>
<sequence length="471" mass="52109">MASLWGLSTERVFTNVIKNTPEDIGPGKYDVGLTIGNKKKSKAPFGAKTNRIIFEQPKFEPPPVGEYDLPPGSSLSITSVFHSCSPRKYFNPSDTPSPAQYGSLKDWSCKQKKKYHPKPKPAKIPLTGFVGQQNVSGFAPNEEGEWQPLKVATQSENAIGPGYYNPKDLKKSVHTSPIGTYQDRDYFLQSRDNVPGPGAYSPHFVNKRMKTTISRVTRDADKPTTPFNVVPQSDWVKGKTESPAFKSTSKRGIFSDIPQDTPGPTAYAPRIKTSPDIERGNVDTCFGYRQSRNTFTINDNPGPGQYSSNVKWIKSHKSQLSRSKSPDFFTAPNTPGPGAYEENVRPSTTLNKKTSPSFASRTKRVLRKIEDGPGPADYTLQYPGDNEKIPPMIRGTEYGEAWIEPSKLDNPGPDAYQSIESNGPRPLTIPTSKRFSEKKDDTPGPGAYNLKHGSFYIPSKNSNVVNITDDY</sequence>
<dbReference type="InterPro" id="IPR010736">
    <property type="entry name" value="SHIPPO-rpt"/>
</dbReference>
<protein>
    <recommendedName>
        <fullName evidence="4">Sperm-tail PG-rich repeat family protein</fullName>
    </recommendedName>
</protein>
<feature type="region of interest" description="Disordered" evidence="1">
    <location>
        <begin position="215"/>
        <end position="268"/>
    </location>
</feature>
<dbReference type="Proteomes" id="UP000001542">
    <property type="component" value="Unassembled WGS sequence"/>
</dbReference>